<gene>
    <name evidence="4" type="ORF">F7O44_03030</name>
</gene>
<comment type="caution">
    <text evidence="4">The sequence shown here is derived from an EMBL/GenBank/DDBJ whole genome shotgun (WGS) entry which is preliminary data.</text>
</comment>
<evidence type="ECO:0000256" key="2">
    <source>
        <dbReference type="SAM" id="MobiDB-lite"/>
    </source>
</evidence>
<organism evidence="4 5">
    <name type="scientific">Phytoactinopolyspora mesophila</name>
    <dbReference type="NCBI Taxonomy" id="2650750"/>
    <lineage>
        <taxon>Bacteria</taxon>
        <taxon>Bacillati</taxon>
        <taxon>Actinomycetota</taxon>
        <taxon>Actinomycetes</taxon>
        <taxon>Jiangellales</taxon>
        <taxon>Jiangellaceae</taxon>
        <taxon>Phytoactinopolyspora</taxon>
    </lineage>
</organism>
<evidence type="ECO:0000256" key="1">
    <source>
        <dbReference type="ARBA" id="ARBA00023450"/>
    </source>
</evidence>
<dbReference type="GO" id="GO:0004519">
    <property type="term" value="F:endonuclease activity"/>
    <property type="evidence" value="ECO:0007669"/>
    <property type="project" value="InterPro"/>
</dbReference>
<feature type="region of interest" description="Disordered" evidence="2">
    <location>
        <begin position="393"/>
        <end position="452"/>
    </location>
</feature>
<dbReference type="InterPro" id="IPR002711">
    <property type="entry name" value="HNH"/>
</dbReference>
<dbReference type="Pfam" id="PF01844">
    <property type="entry name" value="HNH"/>
    <property type="match status" value="1"/>
</dbReference>
<dbReference type="AlphaFoldDB" id="A0A7K3LYC3"/>
<evidence type="ECO:0000313" key="4">
    <source>
        <dbReference type="EMBL" id="NDL56041.1"/>
    </source>
</evidence>
<accession>A0A7K3LYC3</accession>
<proteinExistence type="inferred from homology"/>
<comment type="similarity">
    <text evidence="1">Belongs to the Rv1128c/1148c/1588c/1702c/1945/3466 family.</text>
</comment>
<feature type="compositionally biased region" description="Polar residues" evidence="2">
    <location>
        <begin position="399"/>
        <end position="411"/>
    </location>
</feature>
<reference evidence="4 5" key="1">
    <citation type="submission" date="2019-11" db="EMBL/GenBank/DDBJ databases">
        <authorList>
            <person name="Li X.-J."/>
            <person name="Feng X.-M."/>
        </authorList>
    </citation>
    <scope>NUCLEOTIDE SEQUENCE [LARGE SCALE GENOMIC DNA]</scope>
    <source>
        <strain evidence="4 5">XMNu-373</strain>
    </source>
</reference>
<dbReference type="InterPro" id="IPR003615">
    <property type="entry name" value="HNH_nuc"/>
</dbReference>
<protein>
    <submittedName>
        <fullName evidence="4">DUF222 domain-containing protein</fullName>
    </submittedName>
</protein>
<dbReference type="CDD" id="cd00085">
    <property type="entry name" value="HNHc"/>
    <property type="match status" value="1"/>
</dbReference>
<evidence type="ECO:0000259" key="3">
    <source>
        <dbReference type="SMART" id="SM00507"/>
    </source>
</evidence>
<dbReference type="Pfam" id="PF02720">
    <property type="entry name" value="DUF222"/>
    <property type="match status" value="1"/>
</dbReference>
<dbReference type="RefSeq" id="WP_162448684.1">
    <property type="nucleotide sequence ID" value="NZ_WLZY01000001.1"/>
</dbReference>
<name>A0A7K3LYC3_9ACTN</name>
<dbReference type="SMART" id="SM00507">
    <property type="entry name" value="HNHc"/>
    <property type="match status" value="1"/>
</dbReference>
<sequence length="452" mass="48362">MSSSVLDELTAAVRDVAAQAVGEFADARVTDELVALRRLADAAEAAYLTRLRVFDTRRISETRSALSTRSWIRHELHVAPAETSRATKTAHGLSDFPVIEAALIRGEIRIPHAEAIVRAAKLLGTDVIAGCQDALVAAASKDDPTRLRAALRGLGAAVDDTKAAKRAEKRDQGRWLDLSSTFDGAVVLDGILGEEDGALVHTAINALATPSGPDDQRTPSQRRADALVELCRRALANRDVPTHGGEPTHLIVVTDLQTIEARTGGLGELADGSILRGDAVRRLACDARISRIITGPDSQPLDVGRSQRTATPAQRKALRLRDRGCIFPGCDRPPEWTEVHHLIPWAQGGHTDIDEMALLCRKHHTVVHEGGWTMLATGPRRFRFVDPHGVPVPADPIPRTTSTVTPLINTTQPPPRAGPTTNTTSGNNAPGERPADSTPGEHGESAGNEHAA</sequence>
<evidence type="ECO:0000313" key="5">
    <source>
        <dbReference type="Proteomes" id="UP000460435"/>
    </source>
</evidence>
<keyword evidence="5" id="KW-1185">Reference proteome</keyword>
<dbReference type="InterPro" id="IPR003870">
    <property type="entry name" value="DUF222"/>
</dbReference>
<dbReference type="GO" id="GO:0003676">
    <property type="term" value="F:nucleic acid binding"/>
    <property type="evidence" value="ECO:0007669"/>
    <property type="project" value="InterPro"/>
</dbReference>
<feature type="compositionally biased region" description="Polar residues" evidence="2">
    <location>
        <begin position="419"/>
        <end position="428"/>
    </location>
</feature>
<feature type="compositionally biased region" description="Basic and acidic residues" evidence="2">
    <location>
        <begin position="433"/>
        <end position="444"/>
    </location>
</feature>
<dbReference type="GO" id="GO:0008270">
    <property type="term" value="F:zinc ion binding"/>
    <property type="evidence" value="ECO:0007669"/>
    <property type="project" value="InterPro"/>
</dbReference>
<dbReference type="Proteomes" id="UP000460435">
    <property type="component" value="Unassembled WGS sequence"/>
</dbReference>
<dbReference type="EMBL" id="WLZY01000001">
    <property type="protein sequence ID" value="NDL56041.1"/>
    <property type="molecule type" value="Genomic_DNA"/>
</dbReference>
<dbReference type="Gene3D" id="1.10.30.50">
    <property type="match status" value="1"/>
</dbReference>
<feature type="domain" description="HNH nuclease" evidence="3">
    <location>
        <begin position="313"/>
        <end position="365"/>
    </location>
</feature>